<evidence type="ECO:0000313" key="18">
    <source>
        <dbReference type="Proteomes" id="UP000199208"/>
    </source>
</evidence>
<dbReference type="NCBIfam" id="NF006829">
    <property type="entry name" value="PRK09352.1"/>
    <property type="match status" value="1"/>
</dbReference>
<dbReference type="NCBIfam" id="TIGR00747">
    <property type="entry name" value="fabH"/>
    <property type="match status" value="1"/>
</dbReference>
<evidence type="ECO:0000256" key="13">
    <source>
        <dbReference type="ARBA" id="ARBA00052985"/>
    </source>
</evidence>
<evidence type="ECO:0000256" key="9">
    <source>
        <dbReference type="ARBA" id="ARBA00023315"/>
    </source>
</evidence>
<feature type="active site" evidence="14">
    <location>
        <position position="286"/>
    </location>
</feature>
<dbReference type="InterPro" id="IPR013751">
    <property type="entry name" value="ACP_syn_III_N"/>
</dbReference>
<dbReference type="PANTHER" id="PTHR34069:SF2">
    <property type="entry name" value="BETA-KETOACYL-[ACYL-CARRIER-PROTEIN] SYNTHASE III"/>
    <property type="match status" value="1"/>
</dbReference>
<comment type="function">
    <text evidence="14">Catalyzes the condensation reaction of fatty acid synthesis by the addition to an acyl acceptor of two carbons from malonyl-ACP. Catalyzes the first condensation reaction which initiates fatty acid synthesis and may therefore play a role in governing the total rate of fatty acid production. Possesses both acetoacetyl-ACP synthase and acetyl transacylase activities. Its substrate specificity determines the biosynthesis of branched-chain and/or straight-chain of fatty acids.</text>
</comment>
<dbReference type="GO" id="GO:0044550">
    <property type="term" value="P:secondary metabolite biosynthetic process"/>
    <property type="evidence" value="ECO:0007669"/>
    <property type="project" value="TreeGrafter"/>
</dbReference>
<comment type="domain">
    <text evidence="14">The last Arg residue of the ACP-binding site is essential for the weak association between ACP/AcpP and FabH.</text>
</comment>
<dbReference type="Proteomes" id="UP000199208">
    <property type="component" value="Unassembled WGS sequence"/>
</dbReference>
<proteinExistence type="inferred from homology"/>
<accession>A0A1G5RS46</accession>
<evidence type="ECO:0000256" key="4">
    <source>
        <dbReference type="ARBA" id="ARBA00022516"/>
    </source>
</evidence>
<dbReference type="GO" id="GO:0006633">
    <property type="term" value="P:fatty acid biosynthetic process"/>
    <property type="evidence" value="ECO:0007669"/>
    <property type="project" value="UniProtKB-UniRule"/>
</dbReference>
<feature type="active site" evidence="14">
    <location>
        <position position="256"/>
    </location>
</feature>
<dbReference type="STRING" id="1120920.SAMN03080599_00475"/>
<comment type="subcellular location">
    <subcellularLocation>
        <location evidence="14">Cytoplasm</location>
    </subcellularLocation>
</comment>
<keyword evidence="6 14" id="KW-0276">Fatty acid metabolism</keyword>
<evidence type="ECO:0000256" key="5">
    <source>
        <dbReference type="ARBA" id="ARBA00022679"/>
    </source>
</evidence>
<protein>
    <recommendedName>
        <fullName evidence="14">Beta-ketoacyl-[acyl-carrier-protein] synthase III</fullName>
        <shortName evidence="14">Beta-ketoacyl-ACP synthase III</shortName>
        <shortName evidence="14">KAS III</shortName>
        <ecNumber evidence="14">2.3.1.180</ecNumber>
    </recommendedName>
    <alternativeName>
        <fullName evidence="14">3-oxoacyl-[acyl-carrier-protein] synthase 3</fullName>
    </alternativeName>
    <alternativeName>
        <fullName evidence="14">3-oxoacyl-[acyl-carrier-protein] synthase III</fullName>
    </alternativeName>
</protein>
<organism evidence="17 18">
    <name type="scientific">Acidaminobacter hydrogenoformans DSM 2784</name>
    <dbReference type="NCBI Taxonomy" id="1120920"/>
    <lineage>
        <taxon>Bacteria</taxon>
        <taxon>Bacillati</taxon>
        <taxon>Bacillota</taxon>
        <taxon>Clostridia</taxon>
        <taxon>Peptostreptococcales</taxon>
        <taxon>Acidaminobacteraceae</taxon>
        <taxon>Acidaminobacter</taxon>
    </lineage>
</organism>
<evidence type="ECO:0000256" key="3">
    <source>
        <dbReference type="ARBA" id="ARBA00022490"/>
    </source>
</evidence>
<feature type="domain" description="Beta-ketoacyl-[acyl-carrier-protein] synthase III C-terminal" evidence="15">
    <location>
        <begin position="241"/>
        <end position="329"/>
    </location>
</feature>
<evidence type="ECO:0000259" key="15">
    <source>
        <dbReference type="Pfam" id="PF08541"/>
    </source>
</evidence>
<comment type="catalytic activity">
    <reaction evidence="11">
        <text>(2S)-2-methylbutanoyl-CoA + malonyl-[ACP] + H(+) = (4S)-4-methyl-3-oxohexanoyl-[ACP] + CO2 + CoA</text>
        <dbReference type="Rhea" id="RHEA:42276"/>
        <dbReference type="Rhea" id="RHEA-COMP:9623"/>
        <dbReference type="Rhea" id="RHEA-COMP:17148"/>
        <dbReference type="ChEBI" id="CHEBI:15378"/>
        <dbReference type="ChEBI" id="CHEBI:16526"/>
        <dbReference type="ChEBI" id="CHEBI:57287"/>
        <dbReference type="ChEBI" id="CHEBI:78449"/>
        <dbReference type="ChEBI" id="CHEBI:88166"/>
        <dbReference type="ChEBI" id="CHEBI:167462"/>
        <dbReference type="EC" id="2.3.1.300"/>
    </reaction>
    <physiologicalReaction direction="left-to-right" evidence="11">
        <dbReference type="Rhea" id="RHEA:42277"/>
    </physiologicalReaction>
</comment>
<sequence>MINRKSRILGTGMAVPERIVTNFDMEKLVETTDEWIRTRTGISERRFADGDVTNSSLSIQASEMALKNAGITADQIDLIIVATITPDMVFPATACIVQDKIGATKAAAFDLEAACSGFLYGLAVADRFIASGMYKYALVIGTEVMSKIIDIKDRNTCVLFGDGSGAVVVGPSEDDSRGLLGFDLGSDGAGGKYLYMPAGGSEKPATHETVEAREHFLKMEGKEVFKFAVRVMENASLRAIENSGLSFDEIDFLVPHQANERIILAAAKRLQLPMEKVQVNLDKYGNMSAASIPVALHEAVTQGKLNEGDHVVMVGFGGGLTWGATVMKW</sequence>
<dbReference type="FunFam" id="3.40.47.10:FF:000004">
    <property type="entry name" value="3-oxoacyl-[acyl-carrier-protein] synthase 3"/>
    <property type="match status" value="1"/>
</dbReference>
<dbReference type="CDD" id="cd00830">
    <property type="entry name" value="KAS_III"/>
    <property type="match status" value="1"/>
</dbReference>
<dbReference type="UniPathway" id="UPA00094"/>
<feature type="active site" evidence="14">
    <location>
        <position position="115"/>
    </location>
</feature>
<dbReference type="GO" id="GO:0004315">
    <property type="term" value="F:3-oxoacyl-[acyl-carrier-protein] synthase activity"/>
    <property type="evidence" value="ECO:0007669"/>
    <property type="project" value="InterPro"/>
</dbReference>
<comment type="catalytic activity">
    <reaction evidence="12">
        <text>2-methylpropanoyl-CoA + malonyl-[ACP] + H(+) = 4-methyl-3-oxopentanoyl-[ACP] + CO2 + CoA</text>
        <dbReference type="Rhea" id="RHEA:42268"/>
        <dbReference type="Rhea" id="RHEA-COMP:9623"/>
        <dbReference type="Rhea" id="RHEA-COMP:9940"/>
        <dbReference type="ChEBI" id="CHEBI:15378"/>
        <dbReference type="ChEBI" id="CHEBI:16526"/>
        <dbReference type="ChEBI" id="CHEBI:57287"/>
        <dbReference type="ChEBI" id="CHEBI:57338"/>
        <dbReference type="ChEBI" id="CHEBI:78449"/>
        <dbReference type="ChEBI" id="CHEBI:78820"/>
        <dbReference type="EC" id="2.3.1.300"/>
    </reaction>
    <physiologicalReaction direction="left-to-right" evidence="12">
        <dbReference type="Rhea" id="RHEA:42269"/>
    </physiologicalReaction>
</comment>
<keyword evidence="3 14" id="KW-0963">Cytoplasm</keyword>
<reference evidence="17 18" key="1">
    <citation type="submission" date="2016-10" db="EMBL/GenBank/DDBJ databases">
        <authorList>
            <person name="de Groot N.N."/>
        </authorList>
    </citation>
    <scope>NUCLEOTIDE SEQUENCE [LARGE SCALE GENOMIC DNA]</scope>
    <source>
        <strain evidence="17 18">DSM 2784</strain>
    </source>
</reference>
<dbReference type="HAMAP" id="MF_01815">
    <property type="entry name" value="FabH"/>
    <property type="match status" value="1"/>
</dbReference>
<comment type="similarity">
    <text evidence="2 14">Belongs to the thiolase-like superfamily. FabH family.</text>
</comment>
<dbReference type="RefSeq" id="WP_278278111.1">
    <property type="nucleotide sequence ID" value="NZ_FMWL01000002.1"/>
</dbReference>
<evidence type="ECO:0000256" key="7">
    <source>
        <dbReference type="ARBA" id="ARBA00023098"/>
    </source>
</evidence>
<keyword evidence="7 14" id="KW-0443">Lipid metabolism</keyword>
<dbReference type="GO" id="GO:0005737">
    <property type="term" value="C:cytoplasm"/>
    <property type="evidence" value="ECO:0007669"/>
    <property type="project" value="UniProtKB-SubCell"/>
</dbReference>
<dbReference type="EC" id="2.3.1.180" evidence="14"/>
<dbReference type="Pfam" id="PF08541">
    <property type="entry name" value="ACP_syn_III_C"/>
    <property type="match status" value="1"/>
</dbReference>
<feature type="domain" description="Beta-ketoacyl-[acyl-carrier-protein] synthase III N-terminal" evidence="16">
    <location>
        <begin position="109"/>
        <end position="188"/>
    </location>
</feature>
<keyword evidence="8 14" id="KW-0275">Fatty acid biosynthesis</keyword>
<dbReference type="PANTHER" id="PTHR34069">
    <property type="entry name" value="3-OXOACYL-[ACYL-CARRIER-PROTEIN] SYNTHASE 3"/>
    <property type="match status" value="1"/>
</dbReference>
<keyword evidence="18" id="KW-1185">Reference proteome</keyword>
<evidence type="ECO:0000259" key="16">
    <source>
        <dbReference type="Pfam" id="PF08545"/>
    </source>
</evidence>
<name>A0A1G5RS46_9FIRM</name>
<evidence type="ECO:0000256" key="10">
    <source>
        <dbReference type="ARBA" id="ARBA00051096"/>
    </source>
</evidence>
<evidence type="ECO:0000313" key="17">
    <source>
        <dbReference type="EMBL" id="SCZ76925.1"/>
    </source>
</evidence>
<dbReference type="GO" id="GO:0033818">
    <property type="term" value="F:beta-ketoacyl-acyl-carrier-protein synthase III activity"/>
    <property type="evidence" value="ECO:0007669"/>
    <property type="project" value="UniProtKB-UniRule"/>
</dbReference>
<keyword evidence="14" id="KW-0511">Multifunctional enzyme</keyword>
<evidence type="ECO:0000256" key="8">
    <source>
        <dbReference type="ARBA" id="ARBA00023160"/>
    </source>
</evidence>
<dbReference type="Gene3D" id="3.40.47.10">
    <property type="match status" value="1"/>
</dbReference>
<keyword evidence="5 14" id="KW-0808">Transferase</keyword>
<evidence type="ECO:0000256" key="14">
    <source>
        <dbReference type="HAMAP-Rule" id="MF_01815"/>
    </source>
</evidence>
<keyword evidence="4 14" id="KW-0444">Lipid biosynthesis</keyword>
<dbReference type="InterPro" id="IPR013747">
    <property type="entry name" value="ACP_syn_III_C"/>
</dbReference>
<evidence type="ECO:0000256" key="11">
    <source>
        <dbReference type="ARBA" id="ARBA00052407"/>
    </source>
</evidence>
<comment type="pathway">
    <text evidence="1 14">Lipid metabolism; fatty acid biosynthesis.</text>
</comment>
<comment type="catalytic activity">
    <reaction evidence="10">
        <text>malonyl-[ACP] + acetyl-CoA + H(+) = 3-oxobutanoyl-[ACP] + CO2 + CoA</text>
        <dbReference type="Rhea" id="RHEA:12080"/>
        <dbReference type="Rhea" id="RHEA-COMP:9623"/>
        <dbReference type="Rhea" id="RHEA-COMP:9625"/>
        <dbReference type="ChEBI" id="CHEBI:15378"/>
        <dbReference type="ChEBI" id="CHEBI:16526"/>
        <dbReference type="ChEBI" id="CHEBI:57287"/>
        <dbReference type="ChEBI" id="CHEBI:57288"/>
        <dbReference type="ChEBI" id="CHEBI:78449"/>
        <dbReference type="ChEBI" id="CHEBI:78450"/>
        <dbReference type="EC" id="2.3.1.180"/>
    </reaction>
    <physiologicalReaction direction="left-to-right" evidence="10">
        <dbReference type="Rhea" id="RHEA:12081"/>
    </physiologicalReaction>
</comment>
<dbReference type="SUPFAM" id="SSF53901">
    <property type="entry name" value="Thiolase-like"/>
    <property type="match status" value="1"/>
</dbReference>
<dbReference type="InterPro" id="IPR004655">
    <property type="entry name" value="FabH"/>
</dbReference>
<evidence type="ECO:0000256" key="1">
    <source>
        <dbReference type="ARBA" id="ARBA00005194"/>
    </source>
</evidence>
<feature type="region of interest" description="ACP-binding" evidence="14">
    <location>
        <begin position="257"/>
        <end position="261"/>
    </location>
</feature>
<dbReference type="AlphaFoldDB" id="A0A1G5RS46"/>
<dbReference type="EMBL" id="FMWL01000002">
    <property type="protein sequence ID" value="SCZ76925.1"/>
    <property type="molecule type" value="Genomic_DNA"/>
</dbReference>
<evidence type="ECO:0000256" key="2">
    <source>
        <dbReference type="ARBA" id="ARBA00008642"/>
    </source>
</evidence>
<dbReference type="InterPro" id="IPR016039">
    <property type="entry name" value="Thiolase-like"/>
</dbReference>
<evidence type="ECO:0000256" key="12">
    <source>
        <dbReference type="ARBA" id="ARBA00052467"/>
    </source>
</evidence>
<comment type="catalytic activity">
    <reaction evidence="13">
        <text>3-methylbutanoyl-CoA + malonyl-[ACP] + H(+) = 5-methyl-3-oxohexanoyl-[ACP] + CO2 + CoA</text>
        <dbReference type="Rhea" id="RHEA:42272"/>
        <dbReference type="Rhea" id="RHEA-COMP:9623"/>
        <dbReference type="Rhea" id="RHEA-COMP:9941"/>
        <dbReference type="ChEBI" id="CHEBI:15378"/>
        <dbReference type="ChEBI" id="CHEBI:16526"/>
        <dbReference type="ChEBI" id="CHEBI:57287"/>
        <dbReference type="ChEBI" id="CHEBI:57345"/>
        <dbReference type="ChEBI" id="CHEBI:78449"/>
        <dbReference type="ChEBI" id="CHEBI:78822"/>
        <dbReference type="EC" id="2.3.1.300"/>
    </reaction>
    <physiologicalReaction direction="left-to-right" evidence="13">
        <dbReference type="Rhea" id="RHEA:42273"/>
    </physiologicalReaction>
</comment>
<evidence type="ECO:0000256" key="6">
    <source>
        <dbReference type="ARBA" id="ARBA00022832"/>
    </source>
</evidence>
<gene>
    <name evidence="14" type="primary">fabH</name>
    <name evidence="17" type="ORF">SAMN03080599_00475</name>
</gene>
<dbReference type="Pfam" id="PF08545">
    <property type="entry name" value="ACP_syn_III"/>
    <property type="match status" value="1"/>
</dbReference>
<comment type="subunit">
    <text evidence="14">Homodimer.</text>
</comment>
<keyword evidence="9 14" id="KW-0012">Acyltransferase</keyword>